<dbReference type="OrthoDB" id="3542438at2"/>
<organism evidence="2 3">
    <name type="scientific">Micromonospora mirobrigensis</name>
    <dbReference type="NCBI Taxonomy" id="262898"/>
    <lineage>
        <taxon>Bacteria</taxon>
        <taxon>Bacillati</taxon>
        <taxon>Actinomycetota</taxon>
        <taxon>Actinomycetes</taxon>
        <taxon>Micromonosporales</taxon>
        <taxon>Micromonosporaceae</taxon>
        <taxon>Micromonospora</taxon>
    </lineage>
</organism>
<dbReference type="InterPro" id="IPR034660">
    <property type="entry name" value="DinB/YfiT-like"/>
</dbReference>
<feature type="domain" description="DinB-like" evidence="1">
    <location>
        <begin position="97"/>
        <end position="202"/>
    </location>
</feature>
<dbReference type="Pfam" id="PF12867">
    <property type="entry name" value="DinB_2"/>
    <property type="match status" value="1"/>
</dbReference>
<dbReference type="SUPFAM" id="SSF109854">
    <property type="entry name" value="DinB/YfiT-like putative metalloenzymes"/>
    <property type="match status" value="1"/>
</dbReference>
<protein>
    <submittedName>
        <fullName evidence="2">DinB superfamily protein</fullName>
    </submittedName>
</protein>
<reference evidence="3" key="1">
    <citation type="submission" date="2016-06" db="EMBL/GenBank/DDBJ databases">
        <authorList>
            <person name="Varghese N."/>
            <person name="Submissions Spin"/>
        </authorList>
    </citation>
    <scope>NUCLEOTIDE SEQUENCE [LARGE SCALE GENOMIC DNA]</scope>
    <source>
        <strain evidence="3">DSM 44830</strain>
    </source>
</reference>
<dbReference type="InterPro" id="IPR024775">
    <property type="entry name" value="DinB-like"/>
</dbReference>
<keyword evidence="3" id="KW-1185">Reference proteome</keyword>
<gene>
    <name evidence="2" type="ORF">GA0070564_1011411</name>
</gene>
<proteinExistence type="predicted"/>
<dbReference type="EMBL" id="FMCX01000001">
    <property type="protein sequence ID" value="SCE86772.1"/>
    <property type="molecule type" value="Genomic_DNA"/>
</dbReference>
<name>A0A1C4VS02_9ACTN</name>
<dbReference type="Proteomes" id="UP000199504">
    <property type="component" value="Unassembled WGS sequence"/>
</dbReference>
<dbReference type="STRING" id="262898.GA0070564_1011411"/>
<dbReference type="AlphaFoldDB" id="A0A1C4VS02"/>
<evidence type="ECO:0000259" key="1">
    <source>
        <dbReference type="Pfam" id="PF12867"/>
    </source>
</evidence>
<accession>A0A1C4VS02</accession>
<dbReference type="RefSeq" id="WP_091604090.1">
    <property type="nucleotide sequence ID" value="NZ_FMCX01000001.1"/>
</dbReference>
<sequence>MPAEYAQTDQFRAATFRVADLSGATFRDCDLTGVRIVSSGVTDLRVSGFNGAAGRVVVDDVDVSAYVSAELDRRHPERVALRAVRTADDHRTMWDAVERLWAGTVARAEALPEPARRQRLDGEWSFVETLRHLVFAADTWVGRMILGEAVPHHRFALPPTDHPSDRAPELGVDLTSEPSYAEVLALHADRLARTRRLAAELT</sequence>
<evidence type="ECO:0000313" key="2">
    <source>
        <dbReference type="EMBL" id="SCE86772.1"/>
    </source>
</evidence>
<evidence type="ECO:0000313" key="3">
    <source>
        <dbReference type="Proteomes" id="UP000199504"/>
    </source>
</evidence>